<evidence type="ECO:0000313" key="1">
    <source>
        <dbReference type="EMBL" id="QEY65155.1"/>
    </source>
</evidence>
<dbReference type="Proteomes" id="UP000327179">
    <property type="component" value="Chromosome"/>
</dbReference>
<dbReference type="InterPro" id="IPR052025">
    <property type="entry name" value="Xyloglucanase_GH74"/>
</dbReference>
<evidence type="ECO:0000313" key="2">
    <source>
        <dbReference type="Proteomes" id="UP000327179"/>
    </source>
</evidence>
<sequence length="359" mass="39793">MSRCIHVATRKGLLRFEPEGDGWRLARQDFLGEPVSMLLADPRDGHLYAALHLGHFGPKLWRSADVGQNWTEVAAPAFSPAAEGEEGPSVEMIWCLEPGGADQPGVLWAGTIPGGLFKSRDRGSSWELVDSLWQRPERANWFGGGYDQPGIHSLCVDPRNSRHLTLAVSCGGIWHSEDEGASWNHRTRGMRAAYMPPERAEDPDIQDPHRMVACPAYPERLWVQHHSGIFVSSDRGLNWREIEQAGPSTFGFAVAVHPSDPDCAWFVPAVKDECRVPADQRLRVTRTRDGGKHFEVLEQGLPQQLCYDLVYRHGLDVDGSGQCLAMGSTTGHLWISGDQGDSWKLVAGHLPPIFAVRWG</sequence>
<dbReference type="GO" id="GO:0010411">
    <property type="term" value="P:xyloglucan metabolic process"/>
    <property type="evidence" value="ECO:0007669"/>
    <property type="project" value="TreeGrafter"/>
</dbReference>
<dbReference type="Gene3D" id="2.130.10.10">
    <property type="entry name" value="YVTN repeat-like/Quinoprotein amine dehydrogenase"/>
    <property type="match status" value="1"/>
</dbReference>
<dbReference type="SUPFAM" id="SSF110296">
    <property type="entry name" value="Oligoxyloglucan reducing end-specific cellobiohydrolase"/>
    <property type="match status" value="1"/>
</dbReference>
<dbReference type="PANTHER" id="PTHR43739:SF5">
    <property type="entry name" value="EXO-ALPHA-SIALIDASE"/>
    <property type="match status" value="1"/>
</dbReference>
<dbReference type="EMBL" id="CP043311">
    <property type="protein sequence ID" value="QEY65155.1"/>
    <property type="molecule type" value="Genomic_DNA"/>
</dbReference>
<proteinExistence type="predicted"/>
<dbReference type="Pfam" id="PF15899">
    <property type="entry name" value="BNR_6"/>
    <property type="match status" value="1"/>
</dbReference>
<accession>A0A5J6QU23</accession>
<dbReference type="InterPro" id="IPR015943">
    <property type="entry name" value="WD40/YVTN_repeat-like_dom_sf"/>
</dbReference>
<dbReference type="KEGG" id="plal:FXN65_24995"/>
<dbReference type="AlphaFoldDB" id="A0A5J6QU23"/>
<organism evidence="1 2">
    <name type="scientific">Metapseudomonas lalkuanensis</name>
    <dbReference type="NCBI Taxonomy" id="2604832"/>
    <lineage>
        <taxon>Bacteria</taxon>
        <taxon>Pseudomonadati</taxon>
        <taxon>Pseudomonadota</taxon>
        <taxon>Gammaproteobacteria</taxon>
        <taxon>Pseudomonadales</taxon>
        <taxon>Pseudomonadaceae</taxon>
        <taxon>Metapseudomonas</taxon>
    </lineage>
</organism>
<dbReference type="InterPro" id="IPR002860">
    <property type="entry name" value="BNR_rpt"/>
</dbReference>
<dbReference type="PANTHER" id="PTHR43739">
    <property type="entry name" value="XYLOGLUCANASE (EUROFUNG)"/>
    <property type="match status" value="1"/>
</dbReference>
<protein>
    <submittedName>
        <fullName evidence="1">Exo-alpha-sialidase</fullName>
    </submittedName>
</protein>
<dbReference type="RefSeq" id="WP_151137467.1">
    <property type="nucleotide sequence ID" value="NZ_CP043311.1"/>
</dbReference>
<keyword evidence="2" id="KW-1185">Reference proteome</keyword>
<name>A0A5J6QU23_9GAMM</name>
<gene>
    <name evidence="1" type="ORF">FXN65_24995</name>
</gene>
<reference evidence="1 2" key="1">
    <citation type="submission" date="2019-08" db="EMBL/GenBank/DDBJ databases">
        <title>Whole-genome Sequencing of e-waste polymer degrading bacterium Pseudomonas sp. strain PE08.</title>
        <authorList>
            <person name="Kirdat K."/>
            <person name="Debbarma P."/>
            <person name="Narawade N."/>
            <person name="Suyal D."/>
            <person name="Thorat V."/>
            <person name="Shouche Y."/>
            <person name="Goel R."/>
            <person name="Yadav A."/>
        </authorList>
    </citation>
    <scope>NUCLEOTIDE SEQUENCE [LARGE SCALE GENOMIC DNA]</scope>
    <source>
        <strain evidence="1 2">PE08</strain>
    </source>
</reference>